<dbReference type="Gene3D" id="3.30.470.20">
    <property type="entry name" value="ATP-grasp fold, B domain"/>
    <property type="match status" value="1"/>
</dbReference>
<evidence type="ECO:0000256" key="4">
    <source>
        <dbReference type="PROSITE-ProRule" id="PRU00409"/>
    </source>
</evidence>
<accession>A0A507QIQ8</accession>
<proteinExistence type="predicted"/>
<name>A0A507QIQ8_MONPU</name>
<evidence type="ECO:0000256" key="2">
    <source>
        <dbReference type="ARBA" id="ARBA00022741"/>
    </source>
</evidence>
<evidence type="ECO:0000256" key="3">
    <source>
        <dbReference type="ARBA" id="ARBA00022840"/>
    </source>
</evidence>
<evidence type="ECO:0000313" key="7">
    <source>
        <dbReference type="Proteomes" id="UP000319663"/>
    </source>
</evidence>
<dbReference type="GO" id="GO:0005524">
    <property type="term" value="F:ATP binding"/>
    <property type="evidence" value="ECO:0007669"/>
    <property type="project" value="UniProtKB-UniRule"/>
</dbReference>
<dbReference type="InterPro" id="IPR011761">
    <property type="entry name" value="ATP-grasp"/>
</dbReference>
<dbReference type="Pfam" id="PF18130">
    <property type="entry name" value="ATPgrasp_N"/>
    <property type="match status" value="1"/>
</dbReference>
<evidence type="ECO:0000256" key="1">
    <source>
        <dbReference type="ARBA" id="ARBA00022598"/>
    </source>
</evidence>
<reference evidence="6 7" key="1">
    <citation type="submission" date="2019-06" db="EMBL/GenBank/DDBJ databases">
        <title>Wine fermentation using esterase from Monascus purpureus.</title>
        <authorList>
            <person name="Geng C."/>
            <person name="Zhang Y."/>
        </authorList>
    </citation>
    <scope>NUCLEOTIDE SEQUENCE [LARGE SCALE GENOMIC DNA]</scope>
    <source>
        <strain evidence="6">HQ1</strain>
    </source>
</reference>
<sequence>MRQSVVLKGLLYPAPPPGACLAAHPAGLSTRASTVVKENGIGILVGLEDIMDGRRRRRGTTTHKAAGHGVSQDIGLEQQHKGKFAHLILRQQLPHKTFRDLVEDEQSLSLYRTVRARFQCGHQVNNTVSVASNAISWHSIDLVFQKITASSSFSWPANAETCVVFEGPDAQQQQTVDPQHFGTADGFRLVLDGLSEAARAGQSVVRLILPQTRGYIARSDIVPLRLLDCPLVTTALALAKPLQYFDGRSCDIETLQDLPKAFSSSAGGMLLRTVGSTSPRALASLLADLDVELRDRLSFPWLSMQEPKRKTLALVEGGRRPPGRGGNGETVYKAAEALGIDMIVLDNPGHWLDGPRWGHWCKKFIPVECTEQSDHVFTARVVDAIRAWGGHLDGLVTFCDHYKVPIAAAAMELGLPTYSPEIFDNITNKFKLSVSEGRPTHRASTFEQAARIVRENHLEFPLIIKPSLMGFQSEGVYRVENLEQIEAGMQATDTERHGLEFVIEKYCDGPEVDANFVLCDGELLFFEASDEFPKGADVNAQETGSSLGTFLELGNVLPSGLPAKETAVIRDSLHQSLLREGLPDGIYHLEARVQNSSVEYTIQDNVLDLTQRPVPAKTERQPSAWLLEINPRPPGIQAADAIKHTYGVDYWGLALLFPLQDRQRVRQLSHPFARGSQYWCQMVFLPVVKGGICQSDDPCLELFSRRPDLRAHVSWWCTFWTKGQRVPDPSEGRNTWIAHINVFSRTSRAHALEIGETVRKEFRYSII</sequence>
<gene>
    <name evidence="6" type="ORF">MPDQ_004933</name>
</gene>
<keyword evidence="3 4" id="KW-0067">ATP-binding</keyword>
<dbReference type="Proteomes" id="UP000319663">
    <property type="component" value="Unassembled WGS sequence"/>
</dbReference>
<dbReference type="InterPro" id="IPR041472">
    <property type="entry name" value="BL00235/CARNS1_N"/>
</dbReference>
<dbReference type="Gene3D" id="3.40.50.20">
    <property type="match status" value="1"/>
</dbReference>
<dbReference type="AlphaFoldDB" id="A0A507QIQ8"/>
<dbReference type="SUPFAM" id="SSF56059">
    <property type="entry name" value="Glutathione synthetase ATP-binding domain-like"/>
    <property type="match status" value="1"/>
</dbReference>
<keyword evidence="2 4" id="KW-0547">Nucleotide-binding</keyword>
<protein>
    <recommendedName>
        <fullName evidence="5">ATP-grasp domain-containing protein</fullName>
    </recommendedName>
</protein>
<dbReference type="PANTHER" id="PTHR43585">
    <property type="entry name" value="FUMIPYRROLE BIOSYNTHESIS PROTEIN C"/>
    <property type="match status" value="1"/>
</dbReference>
<dbReference type="GO" id="GO:0046872">
    <property type="term" value="F:metal ion binding"/>
    <property type="evidence" value="ECO:0007669"/>
    <property type="project" value="InterPro"/>
</dbReference>
<keyword evidence="1" id="KW-0436">Ligase</keyword>
<dbReference type="InterPro" id="IPR052032">
    <property type="entry name" value="ATP-dep_AA_Ligase"/>
</dbReference>
<feature type="domain" description="ATP-grasp" evidence="5">
    <location>
        <begin position="424"/>
        <end position="659"/>
    </location>
</feature>
<evidence type="ECO:0000313" key="6">
    <source>
        <dbReference type="EMBL" id="TQB67693.1"/>
    </source>
</evidence>
<dbReference type="PROSITE" id="PS50975">
    <property type="entry name" value="ATP_GRASP"/>
    <property type="match status" value="1"/>
</dbReference>
<dbReference type="GO" id="GO:0016874">
    <property type="term" value="F:ligase activity"/>
    <property type="evidence" value="ECO:0007669"/>
    <property type="project" value="UniProtKB-KW"/>
</dbReference>
<dbReference type="PANTHER" id="PTHR43585:SF2">
    <property type="entry name" value="ATP-GRASP ENZYME FSQD"/>
    <property type="match status" value="1"/>
</dbReference>
<dbReference type="EMBL" id="VIFY01000324">
    <property type="protein sequence ID" value="TQB67693.1"/>
    <property type="molecule type" value="Genomic_DNA"/>
</dbReference>
<dbReference type="STRING" id="5098.A0A507QIQ8"/>
<comment type="caution">
    <text evidence="6">The sequence shown here is derived from an EMBL/GenBank/DDBJ whole genome shotgun (WGS) entry which is preliminary data.</text>
</comment>
<keyword evidence="7" id="KW-1185">Reference proteome</keyword>
<evidence type="ECO:0000259" key="5">
    <source>
        <dbReference type="PROSITE" id="PS50975"/>
    </source>
</evidence>
<organism evidence="6 7">
    <name type="scientific">Monascus purpureus</name>
    <name type="common">Red mold</name>
    <name type="synonym">Monascus anka</name>
    <dbReference type="NCBI Taxonomy" id="5098"/>
    <lineage>
        <taxon>Eukaryota</taxon>
        <taxon>Fungi</taxon>
        <taxon>Dikarya</taxon>
        <taxon>Ascomycota</taxon>
        <taxon>Pezizomycotina</taxon>
        <taxon>Eurotiomycetes</taxon>
        <taxon>Eurotiomycetidae</taxon>
        <taxon>Eurotiales</taxon>
        <taxon>Aspergillaceae</taxon>
        <taxon>Monascus</taxon>
    </lineage>
</organism>